<dbReference type="HAMAP" id="MF_00902">
    <property type="entry name" value="TatC"/>
    <property type="match status" value="1"/>
</dbReference>
<dbReference type="GO" id="GO:0033281">
    <property type="term" value="C:TAT protein transport complex"/>
    <property type="evidence" value="ECO:0007669"/>
    <property type="project" value="UniProtKB-UniRule"/>
</dbReference>
<dbReference type="GO" id="GO:0043953">
    <property type="term" value="P:protein transport by the Tat complex"/>
    <property type="evidence" value="ECO:0007669"/>
    <property type="project" value="UniProtKB-UniRule"/>
</dbReference>
<evidence type="ECO:0000313" key="6">
    <source>
        <dbReference type="EMBL" id="OUJ19231.1"/>
    </source>
</evidence>
<sequence length="361" mass="40595">MENRDFGDPDGDEERPLMEHILELRDRMVVTLVGIIILSVIAFIFSFELIGWVVEPVMDPSELVVYDPLETILIQFNFSFIFAIGVGLPLIIYEAFKFMEPGLFENEKRFFALITPGSVLLFFMGVAVAYFLVVPVVANLVFYMGEGVVEPAISIELAYNFVMSIIATFGFLFQLPIVMLLAIKIDLISPTFLKDKRIFFYIGFFVIASIVSPDPTLVSQMIVTVVFIILYEASLAVGWYLTPRTEQDIKTFFRKFERTGGVFGAGGGLLAWYIAIQLGLPWWILVSIVALIFYIGHRLSFKVILNNKIMNVGILGPIIAVLAGYTLLEPNVNEITLIITTTILIVGLTYLLETVQKKLVR</sequence>
<dbReference type="GO" id="GO:0009977">
    <property type="term" value="F:proton motive force dependent protein transmembrane transporter activity"/>
    <property type="evidence" value="ECO:0007669"/>
    <property type="project" value="TreeGrafter"/>
</dbReference>
<dbReference type="RefSeq" id="WP_086637256.1">
    <property type="nucleotide sequence ID" value="NZ_MRZU01000003.1"/>
</dbReference>
<keyword evidence="5" id="KW-0813">Transport</keyword>
<comment type="caution">
    <text evidence="6">The sequence shown here is derived from an EMBL/GenBank/DDBJ whole genome shotgun (WGS) entry which is preliminary data.</text>
</comment>
<evidence type="ECO:0000256" key="4">
    <source>
        <dbReference type="ARBA" id="ARBA00023136"/>
    </source>
</evidence>
<dbReference type="OrthoDB" id="198870at2157"/>
<dbReference type="PANTHER" id="PTHR30371:SF0">
    <property type="entry name" value="SEC-INDEPENDENT PROTEIN TRANSLOCASE PROTEIN TATC, CHLOROPLASTIC-RELATED"/>
    <property type="match status" value="1"/>
</dbReference>
<comment type="subunit">
    <text evidence="5">Forms a complex with TatA.</text>
</comment>
<feature type="transmembrane region" description="Helical" evidence="5">
    <location>
        <begin position="74"/>
        <end position="96"/>
    </location>
</feature>
<feature type="transmembrane region" description="Helical" evidence="5">
    <location>
        <begin position="195"/>
        <end position="212"/>
    </location>
</feature>
<reference evidence="6 7" key="1">
    <citation type="submission" date="2016-12" db="EMBL/GenBank/DDBJ databases">
        <title>Discovery of methanogenic haloarchaea.</title>
        <authorList>
            <person name="Sorokin D.Y."/>
            <person name="Makarova K.S."/>
            <person name="Abbas B."/>
            <person name="Ferrer M."/>
            <person name="Golyshin P.N."/>
        </authorList>
    </citation>
    <scope>NUCLEOTIDE SEQUENCE [LARGE SCALE GENOMIC DNA]</scope>
    <source>
        <strain evidence="6">AMET1</strain>
    </source>
</reference>
<dbReference type="GO" id="GO:0065002">
    <property type="term" value="P:intracellular protein transmembrane transport"/>
    <property type="evidence" value="ECO:0007669"/>
    <property type="project" value="TreeGrafter"/>
</dbReference>
<evidence type="ECO:0000256" key="1">
    <source>
        <dbReference type="ARBA" id="ARBA00004141"/>
    </source>
</evidence>
<keyword evidence="7" id="KW-1185">Reference proteome</keyword>
<comment type="caution">
    <text evidence="5">Lacks conserved residue(s) required for the propagation of feature annotation.</text>
</comment>
<feature type="transmembrane region" description="Helical" evidence="5">
    <location>
        <begin position="256"/>
        <end position="274"/>
    </location>
</feature>
<keyword evidence="3 5" id="KW-1133">Transmembrane helix</keyword>
<feature type="transmembrane region" description="Helical" evidence="5">
    <location>
        <begin position="117"/>
        <end position="145"/>
    </location>
</feature>
<keyword evidence="5" id="KW-1003">Cell membrane</keyword>
<dbReference type="PRINTS" id="PR01840">
    <property type="entry name" value="TATCFAMILY"/>
</dbReference>
<feature type="transmembrane region" description="Helical" evidence="5">
    <location>
        <begin position="334"/>
        <end position="352"/>
    </location>
</feature>
<feature type="transmembrane region" description="Helical" evidence="5">
    <location>
        <begin position="157"/>
        <end position="183"/>
    </location>
</feature>
<protein>
    <recommendedName>
        <fullName evidence="5">Sec-independent protein translocase protein TatC</fullName>
    </recommendedName>
</protein>
<gene>
    <name evidence="5" type="primary">tatC</name>
    <name evidence="6" type="ORF">AMET1_0885</name>
</gene>
<keyword evidence="5" id="KW-0811">Translocation</keyword>
<evidence type="ECO:0000313" key="7">
    <source>
        <dbReference type="Proteomes" id="UP000195137"/>
    </source>
</evidence>
<dbReference type="AlphaFoldDB" id="A0A1Y3GCP7"/>
<evidence type="ECO:0000256" key="5">
    <source>
        <dbReference type="HAMAP-Rule" id="MF_00902"/>
    </source>
</evidence>
<dbReference type="Pfam" id="PF00902">
    <property type="entry name" value="TatC"/>
    <property type="match status" value="1"/>
</dbReference>
<dbReference type="NCBIfam" id="TIGR00945">
    <property type="entry name" value="tatC"/>
    <property type="match status" value="1"/>
</dbReference>
<organism evidence="6 7">
    <name type="scientific">Methanonatronarchaeum thermophilum</name>
    <dbReference type="NCBI Taxonomy" id="1927129"/>
    <lineage>
        <taxon>Archaea</taxon>
        <taxon>Methanobacteriati</taxon>
        <taxon>Methanobacteriota</taxon>
        <taxon>Methanonatronarchaeia</taxon>
        <taxon>Methanonatronarchaeales</taxon>
        <taxon>Methanonatronarchaeaceae</taxon>
        <taxon>Methanonatronarchaeum</taxon>
    </lineage>
</organism>
<dbReference type="InterPro" id="IPR002033">
    <property type="entry name" value="TatC"/>
</dbReference>
<comment type="function">
    <text evidence="5">Part of the twin-arginine translocation (Tat) system that transports large folded proteins containing a characteristic twin-arginine motif in their signal peptide across membranes.</text>
</comment>
<dbReference type="EMBL" id="MRZU01000003">
    <property type="protein sequence ID" value="OUJ19231.1"/>
    <property type="molecule type" value="Genomic_DNA"/>
</dbReference>
<keyword evidence="5" id="KW-0653">Protein transport</keyword>
<keyword evidence="4 5" id="KW-0472">Membrane</keyword>
<feature type="transmembrane region" description="Helical" evidence="5">
    <location>
        <begin position="218"/>
        <end position="241"/>
    </location>
</feature>
<dbReference type="PANTHER" id="PTHR30371">
    <property type="entry name" value="SEC-INDEPENDENT PROTEIN TRANSLOCASE PROTEIN TATC"/>
    <property type="match status" value="1"/>
</dbReference>
<proteinExistence type="inferred from homology"/>
<feature type="transmembrane region" description="Helical" evidence="5">
    <location>
        <begin position="28"/>
        <end position="54"/>
    </location>
</feature>
<feature type="transmembrane region" description="Helical" evidence="5">
    <location>
        <begin position="280"/>
        <end position="297"/>
    </location>
</feature>
<evidence type="ECO:0000256" key="3">
    <source>
        <dbReference type="ARBA" id="ARBA00022989"/>
    </source>
</evidence>
<keyword evidence="2 5" id="KW-0812">Transmembrane</keyword>
<accession>A0A1Y3GCP7</accession>
<feature type="transmembrane region" description="Helical" evidence="5">
    <location>
        <begin position="309"/>
        <end position="328"/>
    </location>
</feature>
<name>A0A1Y3GCP7_9EURY</name>
<dbReference type="Proteomes" id="UP000195137">
    <property type="component" value="Unassembled WGS sequence"/>
</dbReference>
<evidence type="ECO:0000256" key="2">
    <source>
        <dbReference type="ARBA" id="ARBA00022692"/>
    </source>
</evidence>
<comment type="similarity">
    <text evidence="5">Belongs to the TatC family.</text>
</comment>
<comment type="subcellular location">
    <subcellularLocation>
        <location evidence="5">Cell membrane</location>
        <topology evidence="5">Multi-pass membrane protein</topology>
    </subcellularLocation>
    <subcellularLocation>
        <location evidence="1">Membrane</location>
        <topology evidence="1">Multi-pass membrane protein</topology>
    </subcellularLocation>
</comment>